<keyword evidence="4 7" id="KW-0460">Magnesium</keyword>
<gene>
    <name evidence="8" type="ORF">RJ639_042931</name>
</gene>
<dbReference type="EC" id="3.1.3.48" evidence="2"/>
<name>A0AA88WEN6_9ASTE</name>
<dbReference type="GO" id="GO:0045739">
    <property type="term" value="P:positive regulation of DNA repair"/>
    <property type="evidence" value="ECO:0007669"/>
    <property type="project" value="TreeGrafter"/>
</dbReference>
<dbReference type="InterPro" id="IPR038102">
    <property type="entry name" value="EYA_dom_sf"/>
</dbReference>
<dbReference type="InterPro" id="IPR028472">
    <property type="entry name" value="EYA"/>
</dbReference>
<keyword evidence="3" id="KW-0378">Hydrolase</keyword>
<organism evidence="8 9">
    <name type="scientific">Escallonia herrerae</name>
    <dbReference type="NCBI Taxonomy" id="1293975"/>
    <lineage>
        <taxon>Eukaryota</taxon>
        <taxon>Viridiplantae</taxon>
        <taxon>Streptophyta</taxon>
        <taxon>Embryophyta</taxon>
        <taxon>Tracheophyta</taxon>
        <taxon>Spermatophyta</taxon>
        <taxon>Magnoliopsida</taxon>
        <taxon>eudicotyledons</taxon>
        <taxon>Gunneridae</taxon>
        <taxon>Pentapetalae</taxon>
        <taxon>asterids</taxon>
        <taxon>campanulids</taxon>
        <taxon>Escalloniales</taxon>
        <taxon>Escalloniaceae</taxon>
        <taxon>Escallonia</taxon>
    </lineage>
</organism>
<comment type="similarity">
    <text evidence="1">Belongs to the HAD-like hydrolase superfamily. EYA family.</text>
</comment>
<dbReference type="GO" id="GO:0046872">
    <property type="term" value="F:metal ion binding"/>
    <property type="evidence" value="ECO:0007669"/>
    <property type="project" value="UniProtKB-KW"/>
</dbReference>
<evidence type="ECO:0000256" key="7">
    <source>
        <dbReference type="PIRSR" id="PIRSR628472-2"/>
    </source>
</evidence>
<reference evidence="8" key="1">
    <citation type="submission" date="2022-12" db="EMBL/GenBank/DDBJ databases">
        <title>Draft genome assemblies for two species of Escallonia (Escalloniales).</title>
        <authorList>
            <person name="Chanderbali A."/>
            <person name="Dervinis C."/>
            <person name="Anghel I."/>
            <person name="Soltis D."/>
            <person name="Soltis P."/>
            <person name="Zapata F."/>
        </authorList>
    </citation>
    <scope>NUCLEOTIDE SEQUENCE</scope>
    <source>
        <strain evidence="8">UCBG64.0493</strain>
        <tissue evidence="8">Leaf</tissue>
    </source>
</reference>
<evidence type="ECO:0000256" key="4">
    <source>
        <dbReference type="ARBA" id="ARBA00022842"/>
    </source>
</evidence>
<evidence type="ECO:0000256" key="3">
    <source>
        <dbReference type="ARBA" id="ARBA00022801"/>
    </source>
</evidence>
<proteinExistence type="inferred from homology"/>
<dbReference type="GO" id="GO:0004725">
    <property type="term" value="F:protein tyrosine phosphatase activity"/>
    <property type="evidence" value="ECO:0007669"/>
    <property type="project" value="UniProtKB-EC"/>
</dbReference>
<evidence type="ECO:0000313" key="9">
    <source>
        <dbReference type="Proteomes" id="UP001188597"/>
    </source>
</evidence>
<protein>
    <recommendedName>
        <fullName evidence="2">protein-tyrosine-phosphatase</fullName>
        <ecNumber evidence="2">3.1.3.48</ecNumber>
    </recommendedName>
</protein>
<evidence type="ECO:0000256" key="1">
    <source>
        <dbReference type="ARBA" id="ARBA00010501"/>
    </source>
</evidence>
<comment type="caution">
    <text evidence="8">The sequence shown here is derived from an EMBL/GenBank/DDBJ whole genome shotgun (WGS) entry which is preliminary data.</text>
</comment>
<keyword evidence="5" id="KW-0904">Protein phosphatase</keyword>
<dbReference type="Gene3D" id="3.40.50.12350">
    <property type="match status" value="1"/>
</dbReference>
<dbReference type="PANTHER" id="PTHR10190:SF16">
    <property type="entry name" value="DEVELOPMENTAL PROTEIN EYES ABSENT"/>
    <property type="match status" value="1"/>
</dbReference>
<keyword evidence="9" id="KW-1185">Reference proteome</keyword>
<evidence type="ECO:0000256" key="2">
    <source>
        <dbReference type="ARBA" id="ARBA00013064"/>
    </source>
</evidence>
<keyword evidence="7" id="KW-0479">Metal-binding</keyword>
<sequence length="291" mass="33089">MEDERRRDVAWKPSYVAFPWPSDVNGRLRFRPLHPAVDSSTAARACLEQCSDENKSTTADGVVLSNATFQHVNILVTSGSLIPSLVKCLLFQLDDLILEGNVYSSWEVGKLQCFSLIKERFSGPNVQFCVIGDGWEECAAAQTMKWPFVQVDPRPNSPHRFPGLNFRTLGHYISVVYGNTDEEIHLNQTTPRGTVAICYLYNEILKVSNGSWQCPQVCTVLPNIQFHKTDSKTKALRYAFNFIEANVEFLKTSKNSHSSWQLFDPIIMQSQNFQAFELSHCLRKTFELIEI</sequence>
<evidence type="ECO:0000313" key="8">
    <source>
        <dbReference type="EMBL" id="KAK3024709.1"/>
    </source>
</evidence>
<dbReference type="PANTHER" id="PTHR10190">
    <property type="entry name" value="EYES ABSENT"/>
    <property type="match status" value="1"/>
</dbReference>
<dbReference type="GO" id="GO:0030154">
    <property type="term" value="P:cell differentiation"/>
    <property type="evidence" value="ECO:0007669"/>
    <property type="project" value="TreeGrafter"/>
</dbReference>
<comment type="cofactor">
    <cofactor evidence="7">
        <name>Mg(2+)</name>
        <dbReference type="ChEBI" id="CHEBI:18420"/>
    </cofactor>
    <text evidence="7">Binds 1 Mg(2+) ion per subunit.</text>
</comment>
<dbReference type="AlphaFoldDB" id="A0AA88WEN6"/>
<feature type="binding site" evidence="7">
    <location>
        <position position="133"/>
    </location>
    <ligand>
        <name>Mg(2+)</name>
        <dbReference type="ChEBI" id="CHEBI:18420"/>
    </ligand>
</feature>
<evidence type="ECO:0000256" key="6">
    <source>
        <dbReference type="ARBA" id="ARBA00051722"/>
    </source>
</evidence>
<dbReference type="Proteomes" id="UP001188597">
    <property type="component" value="Unassembled WGS sequence"/>
</dbReference>
<evidence type="ECO:0000256" key="5">
    <source>
        <dbReference type="ARBA" id="ARBA00022912"/>
    </source>
</evidence>
<comment type="catalytic activity">
    <reaction evidence="6">
        <text>O-phospho-L-tyrosyl-[protein] + H2O = L-tyrosyl-[protein] + phosphate</text>
        <dbReference type="Rhea" id="RHEA:10684"/>
        <dbReference type="Rhea" id="RHEA-COMP:10136"/>
        <dbReference type="Rhea" id="RHEA-COMP:20101"/>
        <dbReference type="ChEBI" id="CHEBI:15377"/>
        <dbReference type="ChEBI" id="CHEBI:43474"/>
        <dbReference type="ChEBI" id="CHEBI:46858"/>
        <dbReference type="ChEBI" id="CHEBI:61978"/>
        <dbReference type="EC" id="3.1.3.48"/>
    </reaction>
</comment>
<dbReference type="GO" id="GO:0005634">
    <property type="term" value="C:nucleus"/>
    <property type="evidence" value="ECO:0007669"/>
    <property type="project" value="TreeGrafter"/>
</dbReference>
<accession>A0AA88WEN6</accession>
<dbReference type="EMBL" id="JAVXUP010000589">
    <property type="protein sequence ID" value="KAK3024709.1"/>
    <property type="molecule type" value="Genomic_DNA"/>
</dbReference>